<evidence type="ECO:0000313" key="2">
    <source>
        <dbReference type="EMBL" id="KAG5576078.1"/>
    </source>
</evidence>
<reference evidence="2 3" key="1">
    <citation type="submission" date="2020-09" db="EMBL/GenBank/DDBJ databases">
        <title>De no assembly of potato wild relative species, Solanum commersonii.</title>
        <authorList>
            <person name="Cho K."/>
        </authorList>
    </citation>
    <scope>NUCLEOTIDE SEQUENCE [LARGE SCALE GENOMIC DNA]</scope>
    <source>
        <strain evidence="2">LZ3.2</strain>
        <tissue evidence="2">Leaf</tissue>
    </source>
</reference>
<gene>
    <name evidence="2" type="ORF">H5410_056212</name>
</gene>
<evidence type="ECO:0000313" key="3">
    <source>
        <dbReference type="Proteomes" id="UP000824120"/>
    </source>
</evidence>
<accession>A0A9J5WMG2</accession>
<proteinExistence type="predicted"/>
<comment type="caution">
    <text evidence="2">The sequence shown here is derived from an EMBL/GenBank/DDBJ whole genome shotgun (WGS) entry which is preliminary data.</text>
</comment>
<organism evidence="2 3">
    <name type="scientific">Solanum commersonii</name>
    <name type="common">Commerson's wild potato</name>
    <name type="synonym">Commerson's nightshade</name>
    <dbReference type="NCBI Taxonomy" id="4109"/>
    <lineage>
        <taxon>Eukaryota</taxon>
        <taxon>Viridiplantae</taxon>
        <taxon>Streptophyta</taxon>
        <taxon>Embryophyta</taxon>
        <taxon>Tracheophyta</taxon>
        <taxon>Spermatophyta</taxon>
        <taxon>Magnoliopsida</taxon>
        <taxon>eudicotyledons</taxon>
        <taxon>Gunneridae</taxon>
        <taxon>Pentapetalae</taxon>
        <taxon>asterids</taxon>
        <taxon>lamiids</taxon>
        <taxon>Solanales</taxon>
        <taxon>Solanaceae</taxon>
        <taxon>Solanoideae</taxon>
        <taxon>Solaneae</taxon>
        <taxon>Solanum</taxon>
    </lineage>
</organism>
<evidence type="ECO:0008006" key="4">
    <source>
        <dbReference type="Google" id="ProtNLM"/>
    </source>
</evidence>
<feature type="compositionally biased region" description="Basic and acidic residues" evidence="1">
    <location>
        <begin position="173"/>
        <end position="186"/>
    </location>
</feature>
<name>A0A9J5WMG2_SOLCO</name>
<keyword evidence="3" id="KW-1185">Reference proteome</keyword>
<feature type="region of interest" description="Disordered" evidence="1">
    <location>
        <begin position="90"/>
        <end position="126"/>
    </location>
</feature>
<protein>
    <recommendedName>
        <fullName evidence="4">Polyprotein protein</fullName>
    </recommendedName>
</protein>
<evidence type="ECO:0000256" key="1">
    <source>
        <dbReference type="SAM" id="MobiDB-lite"/>
    </source>
</evidence>
<feature type="compositionally biased region" description="Basic and acidic residues" evidence="1">
    <location>
        <begin position="101"/>
        <end position="112"/>
    </location>
</feature>
<feature type="region of interest" description="Disordered" evidence="1">
    <location>
        <begin position="150"/>
        <end position="186"/>
    </location>
</feature>
<dbReference type="AlphaFoldDB" id="A0A9J5WMG2"/>
<dbReference type="EMBL" id="JACXVP010000011">
    <property type="protein sequence ID" value="KAG5576078.1"/>
    <property type="molecule type" value="Genomic_DNA"/>
</dbReference>
<feature type="compositionally biased region" description="Acidic residues" evidence="1">
    <location>
        <begin position="113"/>
        <end position="122"/>
    </location>
</feature>
<dbReference type="Proteomes" id="UP000824120">
    <property type="component" value="Chromosome 11"/>
</dbReference>
<sequence length="186" mass="20272">MGQLARFADCRAVNIESSIPSMIQAALDDVMKQLSTIIDDIAVRIVVCEHDQGATEDVTALKAAIAELRKDVDYLKSIDMSMIFGTMEIPDLPEMPQTTTRHGDGMEHKADPESEAETDEEKFEGAAAEDIAETEEIMIDVVVQAFLAKAPADGSSEASPSGFEGKHGHYVAKRNEKAEKNEEMKA</sequence>